<evidence type="ECO:0000313" key="1">
    <source>
        <dbReference type="EMBL" id="KAJ9104087.1"/>
    </source>
</evidence>
<accession>A0ACC2W0B4</accession>
<protein>
    <submittedName>
        <fullName evidence="1">Uncharacterized protein</fullName>
    </submittedName>
</protein>
<evidence type="ECO:0000313" key="2">
    <source>
        <dbReference type="Proteomes" id="UP001230649"/>
    </source>
</evidence>
<proteinExistence type="predicted"/>
<name>A0ACC2W0B4_9TREE</name>
<dbReference type="Proteomes" id="UP001230649">
    <property type="component" value="Unassembled WGS sequence"/>
</dbReference>
<keyword evidence="2" id="KW-1185">Reference proteome</keyword>
<comment type="caution">
    <text evidence="1">The sequence shown here is derived from an EMBL/GenBank/DDBJ whole genome shotgun (WGS) entry which is preliminary data.</text>
</comment>
<dbReference type="EMBL" id="JASBWS010000056">
    <property type="protein sequence ID" value="KAJ9104087.1"/>
    <property type="molecule type" value="Genomic_DNA"/>
</dbReference>
<organism evidence="1 2">
    <name type="scientific">Naganishia adeliensis</name>
    <dbReference type="NCBI Taxonomy" id="92952"/>
    <lineage>
        <taxon>Eukaryota</taxon>
        <taxon>Fungi</taxon>
        <taxon>Dikarya</taxon>
        <taxon>Basidiomycota</taxon>
        <taxon>Agaricomycotina</taxon>
        <taxon>Tremellomycetes</taxon>
        <taxon>Filobasidiales</taxon>
        <taxon>Filobasidiaceae</taxon>
        <taxon>Naganishia</taxon>
    </lineage>
</organism>
<gene>
    <name evidence="1" type="ORF">QFC20_004664</name>
</gene>
<reference evidence="1" key="1">
    <citation type="submission" date="2023-04" db="EMBL/GenBank/DDBJ databases">
        <title>Draft Genome sequencing of Naganishia species isolated from polar environments using Oxford Nanopore Technology.</title>
        <authorList>
            <person name="Leo P."/>
            <person name="Venkateswaran K."/>
        </authorList>
    </citation>
    <scope>NUCLEOTIDE SEQUENCE</scope>
    <source>
        <strain evidence="1">MNA-CCFEE 5262</strain>
    </source>
</reference>
<sequence length="523" mass="55945">MRRTDTGTRASEKDETGGTLADAKGDLELDEGRDANGRVVEPDLETFASGMESDDDDEDVKDSDGDISGKHDDSDDAGSTTDSDAETSSTVSFPAAPTPKNTVIDSTTTTIHLPDGTGARGGEWAVHPDYADVFGPGRPIEAHLESRASTPTPRNEGETETRHERTIDTFSVDGSVACSPIHAHDPATSHSIGLESPSQASIDQFYVPFSSHSGAPLLSPFTTNDSSKSGLGDQTLSMSTMDSNCPVDQPHRPLPSVRIQSDSFNHTVRDRQTTTTGSSGWAHLGSVFSRRSSESGAISMTPDEKQRLRDEKRLEQLGYSQVLGRDYGFWSNFAVGFCNIGAVQGSVFGILTTFKYGGPRMILTMWPIAGVFLTIITLSMGELASAYPVAGAMSTWTWKTARGGVGGERIWGWVMGGFVMGYHVGIAMLVGFGLVGTSRWGRSPKFWVAAVFNQPFTNETGFTSKPYVYIIGWVLTSIATGADACVHLSEETQNPVRVVPLAMLASVIAVSLAKRAFKSSVSG</sequence>